<dbReference type="AlphaFoldDB" id="A0A643BTR5"/>
<feature type="non-terminal residue" evidence="2">
    <location>
        <position position="1"/>
    </location>
</feature>
<comment type="caution">
    <text evidence="2">The sequence shown here is derived from an EMBL/GenBank/DDBJ whole genome shotgun (WGS) entry which is preliminary data.</text>
</comment>
<keyword evidence="1" id="KW-0812">Transmembrane</keyword>
<sequence length="249" mass="27061">VGYSNVWYGGGHPFNHSKFVVVSSTVNTSPLDVNTSQIMKTISMTTVNEMNEPIDEIVGLKCILQGVQRIKIDVDIRLGLLLLQDRRKLCSGSDSMVILAARTGKDSRSNTAVISTDHTNSGVWYWVIAGGFMLMIVVIKLIAPRIENTPAKCREKIVRSTEAPACAKFPAKGGYTIQPVPAPASTIDDASNNRKEGRSNQKIILFIRGKAILGAPIIKGTSQFPNPPIIMGITIKKIITNAWAITTTL</sequence>
<dbReference type="EMBL" id="SGJD01004763">
    <property type="protein sequence ID" value="KAB0391140.1"/>
    <property type="molecule type" value="Genomic_DNA"/>
</dbReference>
<keyword evidence="1" id="KW-0472">Membrane</keyword>
<organism evidence="2 3">
    <name type="scientific">Balaenoptera physalus</name>
    <name type="common">Fin whale</name>
    <name type="synonym">Balaena physalus</name>
    <dbReference type="NCBI Taxonomy" id="9770"/>
    <lineage>
        <taxon>Eukaryota</taxon>
        <taxon>Metazoa</taxon>
        <taxon>Chordata</taxon>
        <taxon>Craniata</taxon>
        <taxon>Vertebrata</taxon>
        <taxon>Euteleostomi</taxon>
        <taxon>Mammalia</taxon>
        <taxon>Eutheria</taxon>
        <taxon>Laurasiatheria</taxon>
        <taxon>Artiodactyla</taxon>
        <taxon>Whippomorpha</taxon>
        <taxon>Cetacea</taxon>
        <taxon>Mysticeti</taxon>
        <taxon>Balaenopteridae</taxon>
        <taxon>Balaenoptera</taxon>
    </lineage>
</organism>
<name>A0A643BTR5_BALPH</name>
<feature type="transmembrane region" description="Helical" evidence="1">
    <location>
        <begin position="123"/>
        <end position="143"/>
    </location>
</feature>
<protein>
    <submittedName>
        <fullName evidence="2">Uncharacterized protein</fullName>
    </submittedName>
</protein>
<keyword evidence="1" id="KW-1133">Transmembrane helix</keyword>
<accession>A0A643BTR5</accession>
<evidence type="ECO:0000313" key="3">
    <source>
        <dbReference type="Proteomes" id="UP000437017"/>
    </source>
</evidence>
<dbReference type="Proteomes" id="UP000437017">
    <property type="component" value="Unassembled WGS sequence"/>
</dbReference>
<gene>
    <name evidence="2" type="ORF">E2I00_017264</name>
</gene>
<keyword evidence="3" id="KW-1185">Reference proteome</keyword>
<proteinExistence type="predicted"/>
<reference evidence="2 3" key="1">
    <citation type="journal article" date="2019" name="PLoS ONE">
        <title>Genomic analyses reveal an absence of contemporary introgressive admixture between fin whales and blue whales, despite known hybrids.</title>
        <authorList>
            <person name="Westbury M.V."/>
            <person name="Petersen B."/>
            <person name="Lorenzen E.D."/>
        </authorList>
    </citation>
    <scope>NUCLEOTIDE SEQUENCE [LARGE SCALE GENOMIC DNA]</scope>
    <source>
        <strain evidence="2">FinWhale-01</strain>
    </source>
</reference>
<evidence type="ECO:0000313" key="2">
    <source>
        <dbReference type="EMBL" id="KAB0391140.1"/>
    </source>
</evidence>
<dbReference type="OrthoDB" id="8048158at2759"/>
<evidence type="ECO:0000256" key="1">
    <source>
        <dbReference type="SAM" id="Phobius"/>
    </source>
</evidence>